<dbReference type="Pfam" id="PF05406">
    <property type="entry name" value="WGR"/>
    <property type="match status" value="1"/>
</dbReference>
<dbReference type="InterPro" id="IPR032675">
    <property type="entry name" value="LRR_dom_sf"/>
</dbReference>
<accession>A0A0E2BUN5</accession>
<proteinExistence type="predicted"/>
<keyword evidence="3" id="KW-1185">Reference proteome</keyword>
<dbReference type="InterPro" id="IPR008893">
    <property type="entry name" value="WGR_domain"/>
</dbReference>
<dbReference type="PROSITE" id="PS51450">
    <property type="entry name" value="LRR"/>
    <property type="match status" value="1"/>
</dbReference>
<dbReference type="RefSeq" id="WP_004484378.1">
    <property type="nucleotide sequence ID" value="NZ_AHON02000014.1"/>
</dbReference>
<dbReference type="InterPro" id="IPR001611">
    <property type="entry name" value="Leu-rich_rpt"/>
</dbReference>
<dbReference type="CDD" id="cd07996">
    <property type="entry name" value="WGR_MMR_like"/>
    <property type="match status" value="1"/>
</dbReference>
<dbReference type="SMART" id="SM00773">
    <property type="entry name" value="WGR"/>
    <property type="match status" value="1"/>
</dbReference>
<dbReference type="PANTHER" id="PTHR30634:SF13">
    <property type="entry name" value="PROTEIN YEHF"/>
    <property type="match status" value="1"/>
</dbReference>
<dbReference type="AlphaFoldDB" id="A0A0E2BUN5"/>
<dbReference type="SUPFAM" id="SSF52058">
    <property type="entry name" value="L domain-like"/>
    <property type="match status" value="1"/>
</dbReference>
<dbReference type="Proteomes" id="UP000006329">
    <property type="component" value="Unassembled WGS sequence"/>
</dbReference>
<evidence type="ECO:0000259" key="1">
    <source>
        <dbReference type="PROSITE" id="PS51977"/>
    </source>
</evidence>
<dbReference type="InterPro" id="IPR050458">
    <property type="entry name" value="LolB"/>
</dbReference>
<feature type="domain" description="WGR" evidence="1">
    <location>
        <begin position="1"/>
        <end position="79"/>
    </location>
</feature>
<evidence type="ECO:0000313" key="3">
    <source>
        <dbReference type="Proteomes" id="UP000006329"/>
    </source>
</evidence>
<dbReference type="Gene3D" id="2.20.140.10">
    <property type="entry name" value="WGR domain"/>
    <property type="match status" value="1"/>
</dbReference>
<protein>
    <submittedName>
        <fullName evidence="2">WGR domain protein</fullName>
    </submittedName>
</protein>
<dbReference type="EMBL" id="AHON02000014">
    <property type="protein sequence ID" value="EKO35273.1"/>
    <property type="molecule type" value="Genomic_DNA"/>
</dbReference>
<dbReference type="SUPFAM" id="SSF142921">
    <property type="entry name" value="WGR domain-like"/>
    <property type="match status" value="1"/>
</dbReference>
<dbReference type="Gene3D" id="3.80.10.10">
    <property type="entry name" value="Ribonuclease Inhibitor"/>
    <property type="match status" value="1"/>
</dbReference>
<sequence length="660" mass="75901">MKKYLTFKDDKSDKFWSIEVGGTSFTVTYGKTGTAGQTQTKSFDDEEKCLKEAEKLLAEKLKKGYVEGDTKTSSQKETTSAQTQTSGDFLKEWKEIANSKDLQSDLVKHFRYLADSPGFEPIVGKIFEHATEAKISGNQLIVKFKNGKTLTAASPGNPNSYKKFPKSFLKLIEKHATLKTDRLELGKCYFDFDIFDEGDRVYDTFDGKASNVLCPLHYTDNSDWIYHPTEKNKEGEPAIFPVIHELEDEINPVYCNIGALFLQQLCDEFEIEVKIPVVERPADPLAESKTTWWNNLSDAWKQAFRNQFEKNEKEPTFETILTLQDLDLGNTGISDLKPLEALLAEKKFKLEMIYLDNTFVSDIGVLAMAKKKLFKVNISGTLVKDVSMLKEISFLTADKCAELDFTTVAKLKKLSRLSLRDTKLNDLEFLHNLTELEQLNIHSTPLTDEQILKFLIRFKKERLEKNKTASYGKLDPLKLDIHPEIKDPLLRALADNSDYKPELALEAGEKLLAQQANRNDIKQILKDMIEICDKQWRKYLYIKTPEGKKKYEFFSQSEKRFQYILESGDFSVPVSITSVADPISEIVELIPFIYKNKKKYKVYSNIKDDSFYHIDAIRRIISQTKYHDVTLEQVEEAVKKSSYVEYKVNENGDMYIKVKK</sequence>
<gene>
    <name evidence="2" type="ORF">LEP1GSC179_1978</name>
</gene>
<reference evidence="2" key="1">
    <citation type="submission" date="2012-10" db="EMBL/GenBank/DDBJ databases">
        <authorList>
            <person name="Harkins D.M."/>
            <person name="Durkin A.S."/>
            <person name="Brinkac L.M."/>
            <person name="Haft D.H."/>
            <person name="Selengut J.D."/>
            <person name="Sanka R."/>
            <person name="DePew J."/>
            <person name="Purushe J."/>
            <person name="Matthias M.A."/>
            <person name="Vinetz J.M."/>
            <person name="Sutton G.G."/>
            <person name="Nierman W.C."/>
            <person name="Fouts D.E."/>
        </authorList>
    </citation>
    <scope>NUCLEOTIDE SEQUENCE [LARGE SCALE GENOMIC DNA]</scope>
    <source>
        <strain evidence="2">MOR084</strain>
    </source>
</reference>
<dbReference type="InterPro" id="IPR036930">
    <property type="entry name" value="WGR_dom_sf"/>
</dbReference>
<dbReference type="PROSITE" id="PS51977">
    <property type="entry name" value="WGR"/>
    <property type="match status" value="1"/>
</dbReference>
<comment type="caution">
    <text evidence="2">The sequence shown here is derived from an EMBL/GenBank/DDBJ whole genome shotgun (WGS) entry which is preliminary data.</text>
</comment>
<name>A0A0E2BUN5_9LEPT</name>
<organism evidence="2 3">
    <name type="scientific">Leptospira santarosai str. MOR084</name>
    <dbReference type="NCBI Taxonomy" id="1049984"/>
    <lineage>
        <taxon>Bacteria</taxon>
        <taxon>Pseudomonadati</taxon>
        <taxon>Spirochaetota</taxon>
        <taxon>Spirochaetia</taxon>
        <taxon>Leptospirales</taxon>
        <taxon>Leptospiraceae</taxon>
        <taxon>Leptospira</taxon>
    </lineage>
</organism>
<evidence type="ECO:0000313" key="2">
    <source>
        <dbReference type="EMBL" id="EKO35273.1"/>
    </source>
</evidence>
<dbReference type="InterPro" id="IPR049809">
    <property type="entry name" value="YehF/YfeS-like_WGR"/>
</dbReference>
<dbReference type="PANTHER" id="PTHR30634">
    <property type="entry name" value="OUTER MEMBRANE LOLAB LIPOPROTEIN INSERTION APPARATUS"/>
    <property type="match status" value="1"/>
</dbReference>